<keyword evidence="1" id="KW-0496">Mitochondrion</keyword>
<gene>
    <name evidence="1" type="ORF">ABT39_MTgene1428</name>
</gene>
<dbReference type="AlphaFoldDB" id="A0A117NGG1"/>
<accession>A0A117NGG1</accession>
<sequence length="88" mass="10240">MGTIEEYTYFITPAHNPTETTNRMSYYDLYVWEGLCSRLPSLCSYLCPYKQIKTPLHQSAKSPCPRRDFSLIRPVQRKDEEAQAGSQM</sequence>
<reference evidence="1" key="1">
    <citation type="journal article" date="2015" name="Genome Biol. Evol.">
        <title>Organellar Genomes of White Spruce (Picea glauca): Assembly and Annotation.</title>
        <authorList>
            <person name="Jackman S.D."/>
            <person name="Warren R.L."/>
            <person name="Gibb E.A."/>
            <person name="Vandervalk B.P."/>
            <person name="Mohamadi H."/>
            <person name="Chu J."/>
            <person name="Raymond A."/>
            <person name="Pleasance S."/>
            <person name="Coope R."/>
            <person name="Wildung M.R."/>
            <person name="Ritland C.E."/>
            <person name="Bousquet J."/>
            <person name="Jones S.J."/>
            <person name="Bohlmann J."/>
            <person name="Birol I."/>
        </authorList>
    </citation>
    <scope>NUCLEOTIDE SEQUENCE [LARGE SCALE GENOMIC DNA]</scope>
    <source>
        <tissue evidence="1">Flushing bud</tissue>
    </source>
</reference>
<dbReference type="EMBL" id="LKAM01000010">
    <property type="protein sequence ID" value="KUM46748.1"/>
    <property type="molecule type" value="Genomic_DNA"/>
</dbReference>
<comment type="caution">
    <text evidence="1">The sequence shown here is derived from an EMBL/GenBank/DDBJ whole genome shotgun (WGS) entry which is preliminary data.</text>
</comment>
<name>A0A117NGG1_PICGL</name>
<organism evidence="1">
    <name type="scientific">Picea glauca</name>
    <name type="common">White spruce</name>
    <name type="synonym">Pinus glauca</name>
    <dbReference type="NCBI Taxonomy" id="3330"/>
    <lineage>
        <taxon>Eukaryota</taxon>
        <taxon>Viridiplantae</taxon>
        <taxon>Streptophyta</taxon>
        <taxon>Embryophyta</taxon>
        <taxon>Tracheophyta</taxon>
        <taxon>Spermatophyta</taxon>
        <taxon>Pinopsida</taxon>
        <taxon>Pinidae</taxon>
        <taxon>Conifers I</taxon>
        <taxon>Pinales</taxon>
        <taxon>Pinaceae</taxon>
        <taxon>Picea</taxon>
    </lineage>
</organism>
<evidence type="ECO:0000313" key="1">
    <source>
        <dbReference type="EMBL" id="KUM46748.1"/>
    </source>
</evidence>
<geneLocation type="mitochondrion" evidence="1"/>
<protein>
    <submittedName>
        <fullName evidence="1">Uncharacterized protein</fullName>
    </submittedName>
</protein>
<proteinExistence type="predicted"/>